<evidence type="ECO:0000313" key="14">
    <source>
        <dbReference type="Proteomes" id="UP000251714"/>
    </source>
</evidence>
<dbReference type="GO" id="GO:0006273">
    <property type="term" value="P:lagging strand elongation"/>
    <property type="evidence" value="ECO:0007669"/>
    <property type="project" value="UniProtKB-ARBA"/>
</dbReference>
<feature type="domain" description="DNA polymerase delta subunit OB-fold" evidence="12">
    <location>
        <begin position="47"/>
        <end position="182"/>
    </location>
</feature>
<dbReference type="EMBL" id="PKMI01000061">
    <property type="protein sequence ID" value="RBA10867.1"/>
    <property type="molecule type" value="Genomic_DNA"/>
</dbReference>
<evidence type="ECO:0000256" key="6">
    <source>
        <dbReference type="ARBA" id="ARBA00022705"/>
    </source>
</evidence>
<proteinExistence type="inferred from homology"/>
<dbReference type="PANTHER" id="PTHR10416:SF0">
    <property type="entry name" value="DNA POLYMERASE DELTA SUBUNIT 2"/>
    <property type="match status" value="1"/>
</dbReference>
<evidence type="ECO:0000259" key="11">
    <source>
        <dbReference type="Pfam" id="PF04042"/>
    </source>
</evidence>
<evidence type="ECO:0000259" key="12">
    <source>
        <dbReference type="Pfam" id="PF18018"/>
    </source>
</evidence>
<dbReference type="InterPro" id="IPR041863">
    <property type="entry name" value="PolD2_C"/>
</dbReference>
<evidence type="ECO:0000256" key="4">
    <source>
        <dbReference type="ARBA" id="ARBA00022679"/>
    </source>
</evidence>
<comment type="catalytic activity">
    <reaction evidence="9">
        <text>DNA(n) + a 2'-deoxyribonucleoside 5'-triphosphate = DNA(n+1) + diphosphate</text>
        <dbReference type="Rhea" id="RHEA:22508"/>
        <dbReference type="Rhea" id="RHEA-COMP:17339"/>
        <dbReference type="Rhea" id="RHEA-COMP:17340"/>
        <dbReference type="ChEBI" id="CHEBI:33019"/>
        <dbReference type="ChEBI" id="CHEBI:61560"/>
        <dbReference type="ChEBI" id="CHEBI:173112"/>
        <dbReference type="EC" id="2.7.7.7"/>
    </reaction>
</comment>
<dbReference type="AlphaFoldDB" id="A0A365MQR1"/>
<dbReference type="GO" id="GO:0003887">
    <property type="term" value="F:DNA-directed DNA polymerase activity"/>
    <property type="evidence" value="ECO:0007669"/>
    <property type="project" value="UniProtKB-KW"/>
</dbReference>
<dbReference type="InterPro" id="IPR024826">
    <property type="entry name" value="DNA_pol_delta/II_ssu"/>
</dbReference>
<name>A0A365MQR1_GIBIN</name>
<dbReference type="Pfam" id="PF04042">
    <property type="entry name" value="DNA_pol_E_B"/>
    <property type="match status" value="1"/>
</dbReference>
<comment type="subcellular location">
    <subcellularLocation>
        <location evidence="1">Nucleus</location>
    </subcellularLocation>
</comment>
<dbReference type="OrthoDB" id="3763at2759"/>
<feature type="region of interest" description="Disordered" evidence="10">
    <location>
        <begin position="1"/>
        <end position="25"/>
    </location>
</feature>
<protein>
    <recommendedName>
        <fullName evidence="3">DNA-directed DNA polymerase</fullName>
        <ecNumber evidence="3">2.7.7.7</ecNumber>
    </recommendedName>
</protein>
<dbReference type="Proteomes" id="UP000251714">
    <property type="component" value="Unassembled WGS sequence"/>
</dbReference>
<evidence type="ECO:0000313" key="13">
    <source>
        <dbReference type="EMBL" id="RBA10867.1"/>
    </source>
</evidence>
<dbReference type="PANTHER" id="PTHR10416">
    <property type="entry name" value="DNA POLYMERASE DELTA SUBUNIT 2"/>
    <property type="match status" value="1"/>
</dbReference>
<evidence type="ECO:0000256" key="8">
    <source>
        <dbReference type="ARBA" id="ARBA00023242"/>
    </source>
</evidence>
<reference evidence="13 14" key="1">
    <citation type="submission" date="2017-12" db="EMBL/GenBank/DDBJ databases">
        <title>Genome sequence of the mycotoxigenic crop pathogen Fusarium proliferatum, strain ITEM 2341 from Date Palm.</title>
        <authorList>
            <person name="Almiman B.F."/>
            <person name="Shittu T.A."/>
            <person name="Muthumeenakshi S."/>
            <person name="Baroncelli R."/>
            <person name="Sreenivasaprasada S."/>
        </authorList>
    </citation>
    <scope>NUCLEOTIDE SEQUENCE [LARGE SCALE GENOMIC DNA]</scope>
    <source>
        <strain evidence="13 14">ITEM 2341</strain>
    </source>
</reference>
<evidence type="ECO:0000256" key="1">
    <source>
        <dbReference type="ARBA" id="ARBA00004123"/>
    </source>
</evidence>
<dbReference type="EC" id="2.7.7.7" evidence="3"/>
<evidence type="ECO:0000256" key="9">
    <source>
        <dbReference type="ARBA" id="ARBA00049244"/>
    </source>
</evidence>
<dbReference type="GO" id="GO:0043625">
    <property type="term" value="C:delta DNA polymerase complex"/>
    <property type="evidence" value="ECO:0007669"/>
    <property type="project" value="TreeGrafter"/>
</dbReference>
<dbReference type="GO" id="GO:0003677">
    <property type="term" value="F:DNA binding"/>
    <property type="evidence" value="ECO:0007669"/>
    <property type="project" value="InterPro"/>
</dbReference>
<evidence type="ECO:0000256" key="5">
    <source>
        <dbReference type="ARBA" id="ARBA00022695"/>
    </source>
</evidence>
<keyword evidence="7" id="KW-0239">DNA-directed DNA polymerase</keyword>
<dbReference type="InterPro" id="IPR007185">
    <property type="entry name" value="DNA_pol_a/d/e_bsu"/>
</dbReference>
<keyword evidence="8" id="KW-0539">Nucleus</keyword>
<dbReference type="Pfam" id="PF18018">
    <property type="entry name" value="DNA_pol_D_N"/>
    <property type="match status" value="1"/>
</dbReference>
<comment type="similarity">
    <text evidence="2">Belongs to the DNA polymerase delta/II small subunit family.</text>
</comment>
<dbReference type="InterPro" id="IPR040663">
    <property type="entry name" value="DNA_pol_D_N"/>
</dbReference>
<evidence type="ECO:0000256" key="7">
    <source>
        <dbReference type="ARBA" id="ARBA00022932"/>
    </source>
</evidence>
<keyword evidence="6" id="KW-0235">DNA replication</keyword>
<evidence type="ECO:0000256" key="3">
    <source>
        <dbReference type="ARBA" id="ARBA00012417"/>
    </source>
</evidence>
<organism evidence="13 14">
    <name type="scientific">Gibberella intermedia</name>
    <name type="common">Bulb rot disease fungus</name>
    <name type="synonym">Fusarium proliferatum</name>
    <dbReference type="NCBI Taxonomy" id="948311"/>
    <lineage>
        <taxon>Eukaryota</taxon>
        <taxon>Fungi</taxon>
        <taxon>Dikarya</taxon>
        <taxon>Ascomycota</taxon>
        <taxon>Pezizomycotina</taxon>
        <taxon>Sordariomycetes</taxon>
        <taxon>Hypocreomycetidae</taxon>
        <taxon>Hypocreales</taxon>
        <taxon>Nectriaceae</taxon>
        <taxon>Fusarium</taxon>
        <taxon>Fusarium fujikuroi species complex</taxon>
    </lineage>
</organism>
<sequence>MVTLEDVEGSLLRKPSETSHQVPTRSVSVYKPLQSFVLNKQRSYQQQYGDMYFLRLTKIKPAIDKVAAEAWTGTTIGEEEAQRVERVLDVRQGELCWVTGTVYMEMPLKPNILEDVSKDRWISAPILTPKYFSQDDQVMLEDESGRIRLVGDVLKTVNLVTGCIIGVMGTENANGELEVIDIKFPDLPPQPDRWNLSKPNSEKAKTKDEDEDMADASEAKKGKSKVAIVSGLSFSGTDASHALELQLLSEYLLGEAMTPLSQIDASHISRLVIAGNSISTTDRKPPAADEVLPEKKAQKKYGYDASAYNPLPSQLFDAFIAELLPSIPITMLPGAQDPANASYPQQPVHPAMFPSARAYARDPTAPATQPGWFDTVTNPWEAELEGWRFLGTGGQNVDDVFKYVGSDDRLGMMEAMCRWRCCAPTAPDTLWSYPFQDDDPFVMQTCPHLYFVGNQPHFSTKVIHGPEGQSVRLVTVPSFAETKELVLIDTETLEVERVKISST</sequence>
<evidence type="ECO:0000256" key="10">
    <source>
        <dbReference type="SAM" id="MobiDB-lite"/>
    </source>
</evidence>
<dbReference type="FunFam" id="2.40.50.430:FF:000002">
    <property type="entry name" value="DNA polymerase delta subunit"/>
    <property type="match status" value="1"/>
</dbReference>
<dbReference type="CDD" id="cd07387">
    <property type="entry name" value="MPP_PolD2_C"/>
    <property type="match status" value="1"/>
</dbReference>
<evidence type="ECO:0000256" key="2">
    <source>
        <dbReference type="ARBA" id="ARBA00006035"/>
    </source>
</evidence>
<accession>A0A365MQR1</accession>
<dbReference type="FunFam" id="3.60.21.50:FF:000006">
    <property type="entry name" value="DNA polymerase delta subunit 2, putative"/>
    <property type="match status" value="1"/>
</dbReference>
<comment type="caution">
    <text evidence="13">The sequence shown here is derived from an EMBL/GenBank/DDBJ whole genome shotgun (WGS) entry which is preliminary data.</text>
</comment>
<feature type="region of interest" description="Disordered" evidence="10">
    <location>
        <begin position="190"/>
        <end position="220"/>
    </location>
</feature>
<dbReference type="VEuPathDB" id="FungiDB:FPRN_04301"/>
<keyword evidence="5" id="KW-0548">Nucleotidyltransferase</keyword>
<dbReference type="Gene3D" id="3.60.21.50">
    <property type="match status" value="1"/>
</dbReference>
<feature type="domain" description="DNA polymerase alpha/delta/epsilon subunit B" evidence="11">
    <location>
        <begin position="226"/>
        <end position="459"/>
    </location>
</feature>
<gene>
    <name evidence="13" type="ORF">FPRO05_05456</name>
</gene>
<keyword evidence="4" id="KW-0808">Transferase</keyword>
<dbReference type="GO" id="GO:0006281">
    <property type="term" value="P:DNA repair"/>
    <property type="evidence" value="ECO:0007669"/>
    <property type="project" value="UniProtKB-ARBA"/>
</dbReference>
<dbReference type="Gene3D" id="2.40.50.430">
    <property type="match status" value="1"/>
</dbReference>